<dbReference type="KEGG" id="ebla:JGUZn3_19670"/>
<dbReference type="Proteomes" id="UP000516349">
    <property type="component" value="Chromosome"/>
</dbReference>
<feature type="transmembrane region" description="Helical" evidence="1">
    <location>
        <begin position="63"/>
        <end position="80"/>
    </location>
</feature>
<accession>A0A7H1NTR2</accession>
<dbReference type="AlphaFoldDB" id="A0A7H1NTR2"/>
<keyword evidence="1" id="KW-0812">Transmembrane</keyword>
<sequence length="139" mass="15444">MIDSCRAWLIGYRHNLFSKDHWFAELWGGSVLMIFPILAHYGPSKPEAEWPPDLGFTHVLPDHMWQTLMLIVGLLQIISLGTKSLLFRGTCAFIAGWLACWATLNIYIYGAGVHPGIALGTGWVGINMFAVSRCVAGLR</sequence>
<keyword evidence="4" id="KW-1185">Reference proteome</keyword>
<dbReference type="EMBL" id="CP060244">
    <property type="protein sequence ID" value="QNT79461.1"/>
    <property type="molecule type" value="Genomic_DNA"/>
</dbReference>
<reference evidence="2 4" key="1">
    <citation type="submission" date="2020-08" db="EMBL/GenBank/DDBJ databases">
        <title>Complete genome sequence of Entomobacter blattae G55GP.</title>
        <authorList>
            <person name="Poehlein A."/>
            <person name="Guzman J."/>
            <person name="Daniel R."/>
            <person name="Vilcinskas A."/>
        </authorList>
    </citation>
    <scope>NUCLEOTIDE SEQUENCE [LARGE SCALE GENOMIC DNA]</scope>
    <source>
        <strain evidence="2 4">G55GP</strain>
    </source>
</reference>
<feature type="transmembrane region" description="Helical" evidence="1">
    <location>
        <begin position="116"/>
        <end position="136"/>
    </location>
</feature>
<keyword evidence="1" id="KW-0472">Membrane</keyword>
<evidence type="ECO:0000256" key="1">
    <source>
        <dbReference type="SAM" id="Phobius"/>
    </source>
</evidence>
<gene>
    <name evidence="2" type="ORF">JGUZn3_19670</name>
    <name evidence="3" type="ORF">JGUZn3_22600</name>
</gene>
<evidence type="ECO:0000313" key="2">
    <source>
        <dbReference type="EMBL" id="QNT79172.1"/>
    </source>
</evidence>
<organism evidence="2 4">
    <name type="scientific">Entomobacter blattae</name>
    <dbReference type="NCBI Taxonomy" id="2762277"/>
    <lineage>
        <taxon>Bacteria</taxon>
        <taxon>Pseudomonadati</taxon>
        <taxon>Pseudomonadota</taxon>
        <taxon>Alphaproteobacteria</taxon>
        <taxon>Acetobacterales</taxon>
        <taxon>Acetobacteraceae</taxon>
        <taxon>Entomobacter</taxon>
    </lineage>
</organism>
<dbReference type="RefSeq" id="WP_203413355.1">
    <property type="nucleotide sequence ID" value="NZ_CP060244.1"/>
</dbReference>
<evidence type="ECO:0000313" key="3">
    <source>
        <dbReference type="EMBL" id="QNT79461.1"/>
    </source>
</evidence>
<proteinExistence type="predicted"/>
<dbReference type="KEGG" id="ebla:JGUZn3_22600"/>
<protein>
    <submittedName>
        <fullName evidence="2">Uncharacterized protein</fullName>
    </submittedName>
</protein>
<dbReference type="EMBL" id="CP060244">
    <property type="protein sequence ID" value="QNT79172.1"/>
    <property type="molecule type" value="Genomic_DNA"/>
</dbReference>
<feature type="transmembrane region" description="Helical" evidence="1">
    <location>
        <begin position="21"/>
        <end position="43"/>
    </location>
</feature>
<evidence type="ECO:0000313" key="4">
    <source>
        <dbReference type="Proteomes" id="UP000516349"/>
    </source>
</evidence>
<feature type="transmembrane region" description="Helical" evidence="1">
    <location>
        <begin position="92"/>
        <end position="110"/>
    </location>
</feature>
<name>A0A7H1NTR2_9PROT</name>
<keyword evidence="1" id="KW-1133">Transmembrane helix</keyword>